<dbReference type="InterPro" id="IPR006638">
    <property type="entry name" value="Elp3/MiaA/NifB-like_rSAM"/>
</dbReference>
<keyword evidence="1" id="KW-0479">Metal-binding</keyword>
<accession>A0A7G9GL33</accession>
<sequence length="280" mass="33268">MNEIIVKEIQVKDLLTKSNLPDSDYVINPYTGCAHGCRYCYASFMKRFSGHKEPWGSFVDVKHCDKLMNTKKLIGKTVFLSSVTDCYQPIEEQYEKTRSILKQLRDVDCTLNISTKSKLILRDIDLLTKCKHCTVSMSINTLDEDFRRKMDHASTIEDRFSTLKQLHEHGIYTILFMSPIFPMLTDWKGIIEKSRDFVDCFWFENLNLRGTYKKEILDIIKTDYPQYMDLYDQIYHKKDKSYWQSLAKDIHDYCMEHKIPHINYFYHEELVEEKKQKNAS</sequence>
<evidence type="ECO:0000256" key="1">
    <source>
        <dbReference type="ARBA" id="ARBA00022723"/>
    </source>
</evidence>
<keyword evidence="3" id="KW-0411">Iron-sulfur</keyword>
<evidence type="ECO:0000259" key="4">
    <source>
        <dbReference type="PROSITE" id="PS51918"/>
    </source>
</evidence>
<dbReference type="CDD" id="cd01335">
    <property type="entry name" value="Radical_SAM"/>
    <property type="match status" value="1"/>
</dbReference>
<evidence type="ECO:0000313" key="6">
    <source>
        <dbReference type="Proteomes" id="UP000515856"/>
    </source>
</evidence>
<dbReference type="RefSeq" id="WP_117454064.1">
    <property type="nucleotide sequence ID" value="NZ_CP060636.1"/>
</dbReference>
<dbReference type="AlphaFoldDB" id="A0A7G9GL33"/>
<dbReference type="InterPro" id="IPR007197">
    <property type="entry name" value="rSAM"/>
</dbReference>
<dbReference type="GO" id="GO:0046872">
    <property type="term" value="F:metal ion binding"/>
    <property type="evidence" value="ECO:0007669"/>
    <property type="project" value="UniProtKB-KW"/>
</dbReference>
<evidence type="ECO:0000256" key="3">
    <source>
        <dbReference type="ARBA" id="ARBA00023014"/>
    </source>
</evidence>
<evidence type="ECO:0000256" key="2">
    <source>
        <dbReference type="ARBA" id="ARBA00023004"/>
    </source>
</evidence>
<dbReference type="PANTHER" id="PTHR43432">
    <property type="entry name" value="SLR0285 PROTEIN"/>
    <property type="match status" value="1"/>
</dbReference>
<keyword evidence="2" id="KW-0408">Iron</keyword>
<dbReference type="PROSITE" id="PS51918">
    <property type="entry name" value="RADICAL_SAM"/>
    <property type="match status" value="1"/>
</dbReference>
<reference evidence="5 6" key="1">
    <citation type="submission" date="2020-08" db="EMBL/GenBank/DDBJ databases">
        <authorList>
            <person name="Liu C."/>
            <person name="Sun Q."/>
        </authorList>
    </citation>
    <scope>NUCLEOTIDE SEQUENCE [LARGE SCALE GENOMIC DNA]</scope>
    <source>
        <strain evidence="5 6">NSJ-61</strain>
    </source>
</reference>
<gene>
    <name evidence="5" type="ORF">H9Q80_14855</name>
</gene>
<dbReference type="KEGG" id="ehn:H9Q80_14855"/>
<dbReference type="EMBL" id="CP060636">
    <property type="protein sequence ID" value="QNM11515.1"/>
    <property type="molecule type" value="Genomic_DNA"/>
</dbReference>
<proteinExistence type="predicted"/>
<dbReference type="PANTHER" id="PTHR43432:SF6">
    <property type="entry name" value="RADICAL SAM CORE DOMAIN-CONTAINING PROTEIN"/>
    <property type="match status" value="1"/>
</dbReference>
<dbReference type="SFLD" id="SFLDS00029">
    <property type="entry name" value="Radical_SAM"/>
    <property type="match status" value="1"/>
</dbReference>
<dbReference type="InterPro" id="IPR058240">
    <property type="entry name" value="rSAM_sf"/>
</dbReference>
<protein>
    <submittedName>
        <fullName evidence="5">Radical SAM protein</fullName>
    </submittedName>
</protein>
<dbReference type="GO" id="GO:0003824">
    <property type="term" value="F:catalytic activity"/>
    <property type="evidence" value="ECO:0007669"/>
    <property type="project" value="InterPro"/>
</dbReference>
<evidence type="ECO:0000313" key="5">
    <source>
        <dbReference type="EMBL" id="QNM11515.1"/>
    </source>
</evidence>
<dbReference type="GO" id="GO:0051536">
    <property type="term" value="F:iron-sulfur cluster binding"/>
    <property type="evidence" value="ECO:0007669"/>
    <property type="project" value="UniProtKB-KW"/>
</dbReference>
<dbReference type="SFLD" id="SFLDG01084">
    <property type="entry name" value="Uncharacterised_Radical_SAM_Su"/>
    <property type="match status" value="1"/>
</dbReference>
<dbReference type="Gene3D" id="3.80.30.30">
    <property type="match status" value="1"/>
</dbReference>
<dbReference type="SUPFAM" id="SSF102114">
    <property type="entry name" value="Radical SAM enzymes"/>
    <property type="match status" value="1"/>
</dbReference>
<keyword evidence="6" id="KW-1185">Reference proteome</keyword>
<dbReference type="InterPro" id="IPR040086">
    <property type="entry name" value="MJ0683-like"/>
</dbReference>
<dbReference type="SMART" id="SM00729">
    <property type="entry name" value="Elp3"/>
    <property type="match status" value="1"/>
</dbReference>
<feature type="domain" description="Radical SAM core" evidence="4">
    <location>
        <begin position="18"/>
        <end position="237"/>
    </location>
</feature>
<dbReference type="Pfam" id="PF04055">
    <property type="entry name" value="Radical_SAM"/>
    <property type="match status" value="1"/>
</dbReference>
<organism evidence="5 6">
    <name type="scientific">[Eubacterium] hominis</name>
    <dbReference type="NCBI Taxonomy" id="2764325"/>
    <lineage>
        <taxon>Bacteria</taxon>
        <taxon>Bacillati</taxon>
        <taxon>Bacillota</taxon>
        <taxon>Erysipelotrichia</taxon>
        <taxon>Erysipelotrichales</taxon>
        <taxon>Erysipelotrichaceae</taxon>
        <taxon>Amedibacillus</taxon>
    </lineage>
</organism>
<name>A0A7G9GL33_9FIRM</name>
<dbReference type="Proteomes" id="UP000515856">
    <property type="component" value="Chromosome"/>
</dbReference>